<dbReference type="AlphaFoldDB" id="W2VPU2"/>
<reference evidence="1 2" key="1">
    <citation type="submission" date="2013-11" db="EMBL/GenBank/DDBJ databases">
        <title>The Genome Sequence of Phytophthora parasitica CJ01A1.</title>
        <authorList>
            <consortium name="The Broad Institute Genomics Platform"/>
            <person name="Russ C."/>
            <person name="Tyler B."/>
            <person name="Panabieres F."/>
            <person name="Shan W."/>
            <person name="Tripathy S."/>
            <person name="Grunwald N."/>
            <person name="Machado M."/>
            <person name="Johnson C.S."/>
            <person name="Walker B."/>
            <person name="Young S.K."/>
            <person name="Zeng Q."/>
            <person name="Gargeya S."/>
            <person name="Fitzgerald M."/>
            <person name="Haas B."/>
            <person name="Abouelleil A."/>
            <person name="Allen A.W."/>
            <person name="Alvarado L."/>
            <person name="Arachchi H.M."/>
            <person name="Berlin A.M."/>
            <person name="Chapman S.B."/>
            <person name="Gainer-Dewar J."/>
            <person name="Goldberg J."/>
            <person name="Griggs A."/>
            <person name="Gujja S."/>
            <person name="Hansen M."/>
            <person name="Howarth C."/>
            <person name="Imamovic A."/>
            <person name="Ireland A."/>
            <person name="Larimer J."/>
            <person name="McCowan C."/>
            <person name="Murphy C."/>
            <person name="Pearson M."/>
            <person name="Poon T.W."/>
            <person name="Priest M."/>
            <person name="Roberts A."/>
            <person name="Saif S."/>
            <person name="Shea T."/>
            <person name="Sisk P."/>
            <person name="Sykes S."/>
            <person name="Wortman J."/>
            <person name="Nusbaum C."/>
            <person name="Birren B."/>
        </authorList>
    </citation>
    <scope>NUCLEOTIDE SEQUENCE [LARGE SCALE GENOMIC DNA]</scope>
    <source>
        <strain evidence="1 2">CJ01A1</strain>
    </source>
</reference>
<accession>W2VPU2</accession>
<organism evidence="1 2">
    <name type="scientific">Phytophthora nicotianae CJ01A1</name>
    <dbReference type="NCBI Taxonomy" id="1317063"/>
    <lineage>
        <taxon>Eukaryota</taxon>
        <taxon>Sar</taxon>
        <taxon>Stramenopiles</taxon>
        <taxon>Oomycota</taxon>
        <taxon>Peronosporomycetes</taxon>
        <taxon>Peronosporales</taxon>
        <taxon>Peronosporaceae</taxon>
        <taxon>Phytophthora</taxon>
    </lineage>
</organism>
<feature type="non-terminal residue" evidence="1">
    <location>
        <position position="77"/>
    </location>
</feature>
<gene>
    <name evidence="1" type="ORF">F441_22902</name>
</gene>
<proteinExistence type="predicted"/>
<dbReference type="EMBL" id="ANIX01005216">
    <property type="protein sequence ID" value="ETO99682.1"/>
    <property type="molecule type" value="Genomic_DNA"/>
</dbReference>
<evidence type="ECO:0000313" key="2">
    <source>
        <dbReference type="Proteomes" id="UP000018958"/>
    </source>
</evidence>
<name>W2VPU2_PHYNI</name>
<protein>
    <submittedName>
        <fullName evidence="1">Uncharacterized protein</fullName>
    </submittedName>
</protein>
<sequence length="77" mass="9026">MWRGPFRVAETVDRHAVRLETADTEYGLFPIVLLLKLKLVRSYPDRPTSTLANHEADRVDFDEGLLPEDSWEREKRT</sequence>
<evidence type="ECO:0000313" key="1">
    <source>
        <dbReference type="EMBL" id="ETO99682.1"/>
    </source>
</evidence>
<dbReference type="Proteomes" id="UP000018958">
    <property type="component" value="Unassembled WGS sequence"/>
</dbReference>
<comment type="caution">
    <text evidence="1">The sequence shown here is derived from an EMBL/GenBank/DDBJ whole genome shotgun (WGS) entry which is preliminary data.</text>
</comment>